<organism evidence="1">
    <name type="scientific">Ralstonia solanacearum CFBP2957</name>
    <dbReference type="NCBI Taxonomy" id="859656"/>
    <lineage>
        <taxon>Bacteria</taxon>
        <taxon>Pseudomonadati</taxon>
        <taxon>Pseudomonadota</taxon>
        <taxon>Betaproteobacteria</taxon>
        <taxon>Burkholderiales</taxon>
        <taxon>Burkholderiaceae</taxon>
        <taxon>Ralstonia</taxon>
        <taxon>Ralstonia solanacearum species complex</taxon>
    </lineage>
</organism>
<evidence type="ECO:0000313" key="1">
    <source>
        <dbReference type="EMBL" id="CBJ54385.1"/>
    </source>
</evidence>
<reference evidence="1" key="1">
    <citation type="journal article" date="2010" name="BMC Genomics">
        <title>Genomes of three tomato pathogens within the Ralstonia solanacearum species complex reveal significant evolutionary divergence.</title>
        <authorList>
            <person name="Remenant B."/>
            <person name="Coupat-Goutaland B."/>
            <person name="Guidot A."/>
            <person name="Cellier G."/>
            <person name="Wicker E."/>
            <person name="Allen C."/>
            <person name="Fegan M."/>
            <person name="Pruvost O."/>
            <person name="Elbaz M."/>
            <person name="Calteau A."/>
            <person name="Salvignol G."/>
            <person name="Mornico D."/>
            <person name="Mangenot S."/>
            <person name="Barbe V."/>
            <person name="Medigue C."/>
            <person name="Prior P."/>
        </authorList>
    </citation>
    <scope>NUCLEOTIDE SEQUENCE [LARGE SCALE GENOMIC DNA]</scope>
    <source>
        <strain evidence="1">CFBP2957</strain>
        <plasmid evidence="1">RCFBPv3_mp</plasmid>
    </source>
</reference>
<dbReference type="AlphaFoldDB" id="D8P649"/>
<accession>D8P649</accession>
<keyword evidence="1" id="KW-0614">Plasmid</keyword>
<proteinExistence type="predicted"/>
<dbReference type="EMBL" id="FP885907">
    <property type="protein sequence ID" value="CBJ54385.1"/>
    <property type="molecule type" value="Genomic_DNA"/>
</dbReference>
<geneLocation type="plasmid" evidence="1">
    <name>RCFBPv3_mp</name>
</geneLocation>
<reference evidence="1" key="2">
    <citation type="submission" date="2010-02" db="EMBL/GenBank/DDBJ databases">
        <authorList>
            <person name="Genoscope - CEA"/>
        </authorList>
    </citation>
    <scope>NUCLEOTIDE SEQUENCE</scope>
    <source>
        <strain evidence="1">CFBP2957</strain>
        <plasmid evidence="1">RCFBPv3_mp</plasmid>
    </source>
</reference>
<protein>
    <submittedName>
        <fullName evidence="1">Uncharacterized protein</fullName>
    </submittedName>
</protein>
<gene>
    <name evidence="1" type="ORF">RCFBP_mp30302</name>
</gene>
<name>D8P649_RALSL</name>
<sequence length="57" mass="6031">MQMNDSAQQILNLTRVVTDAADAQFGKPVHIDVLPGFSTTLLVRPPAAYCGVDSASV</sequence>